<comment type="caution">
    <text evidence="1">The sequence shown here is derived from an EMBL/GenBank/DDBJ whole genome shotgun (WGS) entry which is preliminary data.</text>
</comment>
<dbReference type="Proteomes" id="UP000095463">
    <property type="component" value="Unassembled WGS sequence"/>
</dbReference>
<keyword evidence="2" id="KW-1185">Reference proteome</keyword>
<sequence>MASKEEDFKERFVAVLQDLRGNGGKDPEAMFLIGSLAARLVDRAKQPSWAAYKANMAREVYSKLLTDFQKQGNDFHREGKAKHAYAIQVLAISLIARTQADPEIRAGDGLLDDMLGFLIAAYRKAQATAPKPN</sequence>
<dbReference type="OrthoDB" id="7948973at2"/>
<protein>
    <recommendedName>
        <fullName evidence="3">CRISPR type III-B/RAMP module-associated protein Cmr5</fullName>
    </recommendedName>
</protein>
<evidence type="ECO:0000313" key="1">
    <source>
        <dbReference type="EMBL" id="OEO31154.1"/>
    </source>
</evidence>
<reference evidence="1 2" key="1">
    <citation type="journal article" date="2015" name="Genome Announc.">
        <title>Genome Assemblies of Three Soil-Associated Devosia species: D. insulae, D. limi, and D. soli.</title>
        <authorList>
            <person name="Hassan Y.I."/>
            <person name="Lepp D."/>
            <person name="Zhou T."/>
        </authorList>
    </citation>
    <scope>NUCLEOTIDE SEQUENCE [LARGE SCALE GENOMIC DNA]</scope>
    <source>
        <strain evidence="1 2">DS-56</strain>
    </source>
</reference>
<organism evidence="1 2">
    <name type="scientific">Devosia insulae DS-56</name>
    <dbReference type="NCBI Taxonomy" id="1116389"/>
    <lineage>
        <taxon>Bacteria</taxon>
        <taxon>Pseudomonadati</taxon>
        <taxon>Pseudomonadota</taxon>
        <taxon>Alphaproteobacteria</taxon>
        <taxon>Hyphomicrobiales</taxon>
        <taxon>Devosiaceae</taxon>
        <taxon>Devosia</taxon>
    </lineage>
</organism>
<accession>A0A1E5XRM6</accession>
<dbReference type="EMBL" id="LAJE02000167">
    <property type="protein sequence ID" value="OEO31154.1"/>
    <property type="molecule type" value="Genomic_DNA"/>
</dbReference>
<evidence type="ECO:0008006" key="3">
    <source>
        <dbReference type="Google" id="ProtNLM"/>
    </source>
</evidence>
<name>A0A1E5XRM6_9HYPH</name>
<dbReference type="RefSeq" id="WP_069909608.1">
    <property type="nucleotide sequence ID" value="NZ_LAJE02000167.1"/>
</dbReference>
<proteinExistence type="predicted"/>
<dbReference type="AlphaFoldDB" id="A0A1E5XRM6"/>
<evidence type="ECO:0000313" key="2">
    <source>
        <dbReference type="Proteomes" id="UP000095463"/>
    </source>
</evidence>
<gene>
    <name evidence="1" type="ORF">VW23_017440</name>
</gene>